<dbReference type="InterPro" id="IPR011009">
    <property type="entry name" value="Kinase-like_dom_sf"/>
</dbReference>
<dbReference type="Gene3D" id="1.10.10.1010">
    <property type="entry name" value="Intein homing endonuclease, domain IV"/>
    <property type="match status" value="1"/>
</dbReference>
<evidence type="ECO:0000259" key="1">
    <source>
        <dbReference type="PROSITE" id="PS50011"/>
    </source>
</evidence>
<comment type="caution">
    <text evidence="2">The sequence shown here is derived from an EMBL/GenBank/DDBJ whole genome shotgun (WGS) entry which is preliminary data.</text>
</comment>
<dbReference type="Gene3D" id="1.10.510.10">
    <property type="entry name" value="Transferase(Phosphotransferase) domain 1"/>
    <property type="match status" value="1"/>
</dbReference>
<protein>
    <submittedName>
        <fullName evidence="2">Skm1p</fullName>
    </submittedName>
</protein>
<evidence type="ECO:0000313" key="2">
    <source>
        <dbReference type="EMBL" id="EXX63820.1"/>
    </source>
</evidence>
<dbReference type="InterPro" id="IPR000719">
    <property type="entry name" value="Prot_kinase_dom"/>
</dbReference>
<dbReference type="InterPro" id="IPR051681">
    <property type="entry name" value="Ser/Thr_Kinases-Pseudokinases"/>
</dbReference>
<evidence type="ECO:0000313" key="3">
    <source>
        <dbReference type="Proteomes" id="UP000022910"/>
    </source>
</evidence>
<dbReference type="Pfam" id="PF07714">
    <property type="entry name" value="PK_Tyr_Ser-Thr"/>
    <property type="match status" value="1"/>
</dbReference>
<organism evidence="2 3">
    <name type="scientific">Rhizophagus irregularis (strain DAOM 197198w)</name>
    <name type="common">Glomus intraradices</name>
    <dbReference type="NCBI Taxonomy" id="1432141"/>
    <lineage>
        <taxon>Eukaryota</taxon>
        <taxon>Fungi</taxon>
        <taxon>Fungi incertae sedis</taxon>
        <taxon>Mucoromycota</taxon>
        <taxon>Glomeromycotina</taxon>
        <taxon>Glomeromycetes</taxon>
        <taxon>Glomerales</taxon>
        <taxon>Glomeraceae</taxon>
        <taxon>Rhizophagus</taxon>
    </lineage>
</organism>
<dbReference type="GO" id="GO:0004674">
    <property type="term" value="F:protein serine/threonine kinase activity"/>
    <property type="evidence" value="ECO:0007669"/>
    <property type="project" value="TreeGrafter"/>
</dbReference>
<keyword evidence="3" id="KW-1185">Reference proteome</keyword>
<gene>
    <name evidence="2" type="ORF">RirG_148740</name>
</gene>
<proteinExistence type="predicted"/>
<dbReference type="PANTHER" id="PTHR44329">
    <property type="entry name" value="SERINE/THREONINE-PROTEIN KINASE TNNI3K-RELATED"/>
    <property type="match status" value="1"/>
</dbReference>
<dbReference type="OrthoDB" id="2791079at2759"/>
<dbReference type="EMBL" id="JEMT01023761">
    <property type="protein sequence ID" value="EXX63820.1"/>
    <property type="molecule type" value="Genomic_DNA"/>
</dbReference>
<dbReference type="Proteomes" id="UP000022910">
    <property type="component" value="Unassembled WGS sequence"/>
</dbReference>
<feature type="domain" description="Protein kinase" evidence="1">
    <location>
        <begin position="135"/>
        <end position="409"/>
    </location>
</feature>
<accession>A0A015JAA8</accession>
<dbReference type="GO" id="GO:0005524">
    <property type="term" value="F:ATP binding"/>
    <property type="evidence" value="ECO:0007669"/>
    <property type="project" value="InterPro"/>
</dbReference>
<dbReference type="AlphaFoldDB" id="A0A015JAA8"/>
<reference evidence="2 3" key="1">
    <citation type="submission" date="2014-02" db="EMBL/GenBank/DDBJ databases">
        <title>Single nucleus genome sequencing reveals high similarity among nuclei of an endomycorrhizal fungus.</title>
        <authorList>
            <person name="Lin K."/>
            <person name="Geurts R."/>
            <person name="Zhang Z."/>
            <person name="Limpens E."/>
            <person name="Saunders D.G."/>
            <person name="Mu D."/>
            <person name="Pang E."/>
            <person name="Cao H."/>
            <person name="Cha H."/>
            <person name="Lin T."/>
            <person name="Zhou Q."/>
            <person name="Shang Y."/>
            <person name="Li Y."/>
            <person name="Ivanov S."/>
            <person name="Sharma T."/>
            <person name="Velzen R.V."/>
            <person name="Ruijter N.D."/>
            <person name="Aanen D.K."/>
            <person name="Win J."/>
            <person name="Kamoun S."/>
            <person name="Bisseling T."/>
            <person name="Huang S."/>
        </authorList>
    </citation>
    <scope>NUCLEOTIDE SEQUENCE [LARGE SCALE GENOMIC DNA]</scope>
    <source>
        <strain evidence="3">DAOM197198w</strain>
    </source>
</reference>
<dbReference type="PROSITE" id="PS50011">
    <property type="entry name" value="PROTEIN_KINASE_DOM"/>
    <property type="match status" value="1"/>
</dbReference>
<dbReference type="SUPFAM" id="SSF56112">
    <property type="entry name" value="Protein kinase-like (PK-like)"/>
    <property type="match status" value="1"/>
</dbReference>
<sequence>MANIRKKLVYAAIQEAFSEADKNPNLNYQQKLLNGIISADNSLTKDEKAETARIITESYDSFKIIKNEGEKRICENCLCECLATFYCEICIRNYLKASFSNWTSENDYVDNLIQNFQMESIAPTRIIEWIPYNNFQNIKYITKGGCSEIYRANWTDGPYDGWDSRNQRLKRFGMLKVILKELEDGEDANVSWFDETKSHLIMSSKSSGVVKCFGLSRNPSNGKYLLVLQQMDNDLNKYLQQNHNQLTWKERINIICDIIKALYEIHEEKAIHRDLHSGNILYLQSANLWCISDLGFCGPVDQPLSSIYGNLPYIAPEVVIEKKQGFASDIYSIAMLMWEISSGKPPFNNCEHDYVLAMNIIGGMRPEIVLDTPLEYKQLMEQCWDADPLKRPDIDRLYNKIFEIRNLYYQNGSNKSYNQPFHKYNINLYQFFQSNKSKSFKTDYGSRLITSKFYNFEHLSSLKPKNATEGTKSYSLYELLYLKIVN</sequence>
<dbReference type="InterPro" id="IPR001245">
    <property type="entry name" value="Ser-Thr/Tyr_kinase_cat_dom"/>
</dbReference>
<name>A0A015JAA8_RHIIW</name>
<dbReference type="HOGENOM" id="CLU_000288_7_34_1"/>